<dbReference type="NCBIfam" id="NF009588">
    <property type="entry name" value="PRK13029.1"/>
    <property type="match status" value="1"/>
</dbReference>
<dbReference type="InterPro" id="IPR002869">
    <property type="entry name" value="Pyrv_flavodox_OxRed_cen"/>
</dbReference>
<gene>
    <name evidence="4" type="ORF">M5I08_07790</name>
</gene>
<evidence type="ECO:0000256" key="1">
    <source>
        <dbReference type="ARBA" id="ARBA00023002"/>
    </source>
</evidence>
<dbReference type="PANTHER" id="PTHR48084">
    <property type="entry name" value="2-OXOGLUTARATE OXIDOREDUCTASE SUBUNIT KORB-RELATED"/>
    <property type="match status" value="1"/>
</dbReference>
<dbReference type="InterPro" id="IPR019752">
    <property type="entry name" value="Pyrv/ketoisovalerate_OxRed_cat"/>
</dbReference>
<proteinExistence type="predicted"/>
<dbReference type="EMBL" id="CP097320">
    <property type="protein sequence ID" value="UQX12978.1"/>
    <property type="molecule type" value="Genomic_DNA"/>
</dbReference>
<dbReference type="InterPro" id="IPR009014">
    <property type="entry name" value="Transketo_C/PFOR_II"/>
</dbReference>
<feature type="domain" description="Pyruvate/ketoisovalerate oxidoreductase catalytic" evidence="2">
    <location>
        <begin position="727"/>
        <end position="915"/>
    </location>
</feature>
<dbReference type="SUPFAM" id="SSF52922">
    <property type="entry name" value="TK C-terminal domain-like"/>
    <property type="match status" value="1"/>
</dbReference>
<reference evidence="4" key="1">
    <citation type="submission" date="2022-05" db="EMBL/GenBank/DDBJ databases">
        <title>A methanotrophic Mycobacterium dominates a cave microbial ecosystem.</title>
        <authorList>
            <person name="Van Spanning R.J.M."/>
            <person name="Guan Q."/>
            <person name="Melkonian C."/>
            <person name="Gallant J."/>
            <person name="Polerecky L."/>
            <person name="Flot J.-F."/>
            <person name="Brandt B.W."/>
            <person name="Braster M."/>
            <person name="Iturbe Espinoza P."/>
            <person name="Aerts J."/>
            <person name="Meima-Franke M."/>
            <person name="Piersma S.R."/>
            <person name="Bunduc C."/>
            <person name="Ummels R."/>
            <person name="Pain A."/>
            <person name="Fleming E.J."/>
            <person name="van der Wel N."/>
            <person name="Gherman V.D."/>
            <person name="Sarbu S.M."/>
            <person name="Bodelier P.L.E."/>
            <person name="Bitter W."/>
        </authorList>
    </citation>
    <scope>NUCLEOTIDE SEQUENCE</scope>
    <source>
        <strain evidence="4">Sulfur Cave</strain>
    </source>
</reference>
<dbReference type="Gene3D" id="3.40.920.10">
    <property type="entry name" value="Pyruvate-ferredoxin oxidoreductase, PFOR, domain III"/>
    <property type="match status" value="1"/>
</dbReference>
<keyword evidence="5" id="KW-1185">Reference proteome</keyword>
<evidence type="ECO:0000259" key="3">
    <source>
        <dbReference type="Pfam" id="PF20169"/>
    </source>
</evidence>
<organism evidence="4 5">
    <name type="scientific">Candidatus Mycobacterium methanotrophicum</name>
    <dbReference type="NCBI Taxonomy" id="2943498"/>
    <lineage>
        <taxon>Bacteria</taxon>
        <taxon>Bacillati</taxon>
        <taxon>Actinomycetota</taxon>
        <taxon>Actinomycetes</taxon>
        <taxon>Mycobacteriales</taxon>
        <taxon>Mycobacteriaceae</taxon>
        <taxon>Mycobacterium</taxon>
    </lineage>
</organism>
<dbReference type="InterPro" id="IPR046667">
    <property type="entry name" value="DUF6537"/>
</dbReference>
<evidence type="ECO:0000313" key="4">
    <source>
        <dbReference type="EMBL" id="UQX12978.1"/>
    </source>
</evidence>
<dbReference type="InterPro" id="IPR002880">
    <property type="entry name" value="Pyrv_Fd/Flavodoxin_OxRdtase_N"/>
</dbReference>
<dbReference type="Pfam" id="PF20169">
    <property type="entry name" value="DUF6537"/>
    <property type="match status" value="1"/>
</dbReference>
<dbReference type="Pfam" id="PF01558">
    <property type="entry name" value="POR"/>
    <property type="match status" value="1"/>
</dbReference>
<name>A0ABY4QT29_9MYCO</name>
<sequence length="1166" mass="125629">MLVSEGGIAVDDRFGRESGRIYLTGIQALARLPVDSRRADLRANFNTAGFISGYEGSPLAGYDLELGRQSDLLEAHDIVFRPAVNEELAATSVQGTQLASASSRSRIIGVTGWWYGKSPGLDRAADAIRHNNLMGTHPLGGAIALVGDDPAAKSSTVPGSSDALLADLGVPTLYPADVQDVLDLGLHAVALSRCSGLWTALKIATNVADGSGVAGVSPLRITPIIPTVEYEGKPYRHEVNAHVVQPTLDRLEISRDTVRLELARQYCTANGLNRVDGHIDDRVGILAAGKTSADLRQALRAMGLDDRELARRGVRLMKLAMIYPLDRDALSRFAQGLDQIIVVEEKRPLLETALKEILYGGPHSPRVIGKLGMGPAATLPLNGELDTDTIARWLSSILLPLGEFPSVEHWVQTSTDIGTRIELPLVSRTPYFCSGCPHNSSAKAPAGSQVGGGIGCSGLVLGMDPSEFGNVTGLTQMGGEGAQWIGMAPFVHDDHFIQNLGDGTYHHSASLAVRASVAAGVNVTYKLLRNSAVAMTGGQRPAGELALPQIVNSLRAEGVAEVLITSDDPRSLRRLSRRLNVEVWHRNRLIEAQRRLSRVPGVTVLIHDQECATELRRKRKRGLAPEPPKRIYINERVCEGCGDCGRKSNCLSVRPVTTDYGRKTQIDQSSCNKDYTCLEGDCPAFISVVPSSAPAPAVGAVLTTEHFPEPECHFSGDQYTIRMAGIGGTGVATLSQLLATAAATAGFEVRALDQTGLSQKGGAVISDVKLTREQRPLANKAAKGEADLLLGCDLLVAAAPDNLAQADPDRTVAVVSSGEVATGAMVSDPTVTFPDRDQLVERIKSATVRSDAIFVDARRVTTEVFGHDHLANVMLAGTAYQAGHIPVPASAIEAAIRANGVQVEANIQAFRLGRQVIADPQSVPGPGDNRASCDEEGVPAYTSLSSIVRAASGSKLERLVVQRVGDLVAYQNTKYAERYAEFVERVRAAETATVPGSTELTESVARYLHKLMAYKDEYEVARLSLVPELRQQINEQFGSGAKIAYRLHPPILRALGMRSKISLGSWIRPVFAVLYAARRLRGTPLNVFGYGRIRRTERALIDEYRRSLETLLPHLSPHNHAHAVAIAELPDIVRGYEKVKMANVSAYRDNSMREHDRYMTTATAVR</sequence>
<dbReference type="Gene3D" id="3.40.50.970">
    <property type="match status" value="1"/>
</dbReference>
<dbReference type="CDD" id="cd07034">
    <property type="entry name" value="TPP_PYR_PFOR_IOR-alpha_like"/>
    <property type="match status" value="1"/>
</dbReference>
<feature type="domain" description="DUF6537" evidence="3">
    <location>
        <begin position="957"/>
        <end position="1148"/>
    </location>
</feature>
<accession>A0ABY4QT29</accession>
<dbReference type="SUPFAM" id="SSF52518">
    <property type="entry name" value="Thiamin diphosphate-binding fold (THDP-binding)"/>
    <property type="match status" value="2"/>
</dbReference>
<dbReference type="Proteomes" id="UP001056610">
    <property type="component" value="Chromosome"/>
</dbReference>
<protein>
    <submittedName>
        <fullName evidence="4">Indolepyruvate ferredoxin oxidoreductase family protein</fullName>
    </submittedName>
</protein>
<dbReference type="NCBIfam" id="NF009589">
    <property type="entry name" value="PRK13030.1"/>
    <property type="match status" value="1"/>
</dbReference>
<dbReference type="PANTHER" id="PTHR48084:SF3">
    <property type="entry name" value="SUBUNIT OF PYRUVATE:FLAVODOXIN OXIDOREDUCTASE"/>
    <property type="match status" value="1"/>
</dbReference>
<dbReference type="InterPro" id="IPR029061">
    <property type="entry name" value="THDP-binding"/>
</dbReference>
<keyword evidence="1" id="KW-0560">Oxidoreductase</keyword>
<dbReference type="InterPro" id="IPR051457">
    <property type="entry name" value="2-oxoacid:Fd_oxidoreductase"/>
</dbReference>
<evidence type="ECO:0000259" key="2">
    <source>
        <dbReference type="Pfam" id="PF01558"/>
    </source>
</evidence>
<dbReference type="SUPFAM" id="SSF53323">
    <property type="entry name" value="Pyruvate-ferredoxin oxidoreductase, PFOR, domain III"/>
    <property type="match status" value="1"/>
</dbReference>
<evidence type="ECO:0000313" key="5">
    <source>
        <dbReference type="Proteomes" id="UP001056610"/>
    </source>
</evidence>